<protein>
    <recommendedName>
        <fullName evidence="4">DUF2497 domain-containing protein</fullName>
    </recommendedName>
</protein>
<evidence type="ECO:0000313" key="3">
    <source>
        <dbReference type="Proteomes" id="UP000474758"/>
    </source>
</evidence>
<dbReference type="RefSeq" id="WP_165054049.1">
    <property type="nucleotide sequence ID" value="NZ_JAALFE010000038.1"/>
</dbReference>
<dbReference type="AlphaFoldDB" id="A0A6M1U3D4"/>
<organism evidence="2 3">
    <name type="scientific">Paragemmobacter kunshanensis</name>
    <dbReference type="NCBI Taxonomy" id="2583234"/>
    <lineage>
        <taxon>Bacteria</taxon>
        <taxon>Pseudomonadati</taxon>
        <taxon>Pseudomonadota</taxon>
        <taxon>Alphaproteobacteria</taxon>
        <taxon>Rhodobacterales</taxon>
        <taxon>Paracoccaceae</taxon>
        <taxon>Paragemmobacter</taxon>
    </lineage>
</organism>
<evidence type="ECO:0008006" key="4">
    <source>
        <dbReference type="Google" id="ProtNLM"/>
    </source>
</evidence>
<feature type="compositionally biased region" description="Low complexity" evidence="1">
    <location>
        <begin position="91"/>
        <end position="104"/>
    </location>
</feature>
<dbReference type="Proteomes" id="UP000474758">
    <property type="component" value="Unassembled WGS sequence"/>
</dbReference>
<feature type="region of interest" description="Disordered" evidence="1">
    <location>
        <begin position="77"/>
        <end position="110"/>
    </location>
</feature>
<proteinExistence type="predicted"/>
<accession>A0A6M1U3D4</accession>
<name>A0A6M1U3D4_9RHOB</name>
<feature type="compositionally biased region" description="Low complexity" evidence="1">
    <location>
        <begin position="28"/>
        <end position="45"/>
    </location>
</feature>
<reference evidence="2 3" key="1">
    <citation type="submission" date="2020-02" db="EMBL/GenBank/DDBJ databases">
        <title>Rhodobacter translucens sp. nov., a novel bacterium isolated from activated sludge.</title>
        <authorList>
            <person name="Liu J."/>
        </authorList>
    </citation>
    <scope>NUCLEOTIDE SEQUENCE [LARGE SCALE GENOMIC DNA]</scope>
    <source>
        <strain evidence="2 3">HX-7-19</strain>
    </source>
</reference>
<sequence>MSERLNSVDIEDVLSSIRRLVSDEQRPAARAAAQPAAPAPAPADVAATVAPVAPTAPMAPPAEDALQADKLILTPALRIAPGSEEEEEAAIPDAAEAPADPAPAFHSVRHAGATARVDAVMDQVARGLEESDWEAPSEPPAEFASDWIAAEDITPPEPAPMAFDLPERPASRPEAGVAPGLTAVTSDVETDESGDAWPTEDWAAPGEPDMVAPDRGGEDPGWAGIDPVSIDRMSASAQSEDAAMTIEIVGEDGADAPEWARMEQEALDQALDEVMSDPLADAALAGAGLAAAATSASGAARAAQEPPRDAGWADAAEAQIRRELEDKAEASVFARFDDDDHDDRAFDEEMLRDLVRDIIREELQGALGERITRNVRKLVRSEIARALAVRDFE</sequence>
<dbReference type="EMBL" id="JAALFE010000038">
    <property type="protein sequence ID" value="NGQ93232.1"/>
    <property type="molecule type" value="Genomic_DNA"/>
</dbReference>
<comment type="caution">
    <text evidence="2">The sequence shown here is derived from an EMBL/GenBank/DDBJ whole genome shotgun (WGS) entry which is preliminary data.</text>
</comment>
<keyword evidence="3" id="KW-1185">Reference proteome</keyword>
<gene>
    <name evidence="2" type="ORF">G5V65_20290</name>
</gene>
<evidence type="ECO:0000256" key="1">
    <source>
        <dbReference type="SAM" id="MobiDB-lite"/>
    </source>
</evidence>
<feature type="region of interest" description="Disordered" evidence="1">
    <location>
        <begin position="24"/>
        <end position="45"/>
    </location>
</feature>
<evidence type="ECO:0000313" key="2">
    <source>
        <dbReference type="EMBL" id="NGQ93232.1"/>
    </source>
</evidence>
<feature type="region of interest" description="Disordered" evidence="1">
    <location>
        <begin position="127"/>
        <end position="227"/>
    </location>
</feature>